<comment type="caution">
    <text evidence="1">The sequence shown here is derived from an EMBL/GenBank/DDBJ whole genome shotgun (WGS) entry which is preliminary data.</text>
</comment>
<proteinExistence type="predicted"/>
<protein>
    <submittedName>
        <fullName evidence="1">8365_t:CDS:1</fullName>
    </submittedName>
</protein>
<evidence type="ECO:0000313" key="2">
    <source>
        <dbReference type="Proteomes" id="UP000789831"/>
    </source>
</evidence>
<gene>
    <name evidence="1" type="ORF">AGERDE_LOCUS12858</name>
</gene>
<name>A0A9N9EQZ3_9GLOM</name>
<keyword evidence="2" id="KW-1185">Reference proteome</keyword>
<dbReference type="AlphaFoldDB" id="A0A9N9EQZ3"/>
<dbReference type="Proteomes" id="UP000789831">
    <property type="component" value="Unassembled WGS sequence"/>
</dbReference>
<dbReference type="EMBL" id="CAJVPL010011917">
    <property type="protein sequence ID" value="CAG8685479.1"/>
    <property type="molecule type" value="Genomic_DNA"/>
</dbReference>
<evidence type="ECO:0000313" key="1">
    <source>
        <dbReference type="EMBL" id="CAG8685479.1"/>
    </source>
</evidence>
<accession>A0A9N9EQZ3</accession>
<sequence length="170" mass="19498">HVVSARHFLKGSYTVASEFCFDWNTDLVTAIGFTTPLLAGLLPLSSVHCDATYKTAKGCFELYRIIGNIEGAGFPVAYLILNTTKVPNNEEQMWLRTTALAGFLRSLCDKRLQSQYFYTDKDFAEINVEKEEKLKSRKRIHRNQYQSDEAVTEFDFIDPTFKPDLERIEP</sequence>
<reference evidence="1" key="1">
    <citation type="submission" date="2021-06" db="EMBL/GenBank/DDBJ databases">
        <authorList>
            <person name="Kallberg Y."/>
            <person name="Tangrot J."/>
            <person name="Rosling A."/>
        </authorList>
    </citation>
    <scope>NUCLEOTIDE SEQUENCE</scope>
    <source>
        <strain evidence="1">MT106</strain>
    </source>
</reference>
<organism evidence="1 2">
    <name type="scientific">Ambispora gerdemannii</name>
    <dbReference type="NCBI Taxonomy" id="144530"/>
    <lineage>
        <taxon>Eukaryota</taxon>
        <taxon>Fungi</taxon>
        <taxon>Fungi incertae sedis</taxon>
        <taxon>Mucoromycota</taxon>
        <taxon>Glomeromycotina</taxon>
        <taxon>Glomeromycetes</taxon>
        <taxon>Archaeosporales</taxon>
        <taxon>Ambisporaceae</taxon>
        <taxon>Ambispora</taxon>
    </lineage>
</organism>
<feature type="non-terminal residue" evidence="1">
    <location>
        <position position="170"/>
    </location>
</feature>
<dbReference type="OrthoDB" id="2449435at2759"/>
<feature type="non-terminal residue" evidence="1">
    <location>
        <position position="1"/>
    </location>
</feature>